<dbReference type="InterPro" id="IPR005119">
    <property type="entry name" value="LysR_subst-bd"/>
</dbReference>
<comment type="similarity">
    <text evidence="1">Belongs to the LysR transcriptional regulatory family.</text>
</comment>
<name>A0ABX7GUJ6_9GAMM</name>
<dbReference type="InterPro" id="IPR058163">
    <property type="entry name" value="LysR-type_TF_proteobact-type"/>
</dbReference>
<dbReference type="SUPFAM" id="SSF53850">
    <property type="entry name" value="Periplasmic binding protein-like II"/>
    <property type="match status" value="1"/>
</dbReference>
<evidence type="ECO:0000256" key="1">
    <source>
        <dbReference type="ARBA" id="ARBA00009437"/>
    </source>
</evidence>
<protein>
    <submittedName>
        <fullName evidence="6">LysR family transcriptional regulator</fullName>
    </submittedName>
</protein>
<dbReference type="CDD" id="cd08476">
    <property type="entry name" value="PBP2_CrgA_like_7"/>
    <property type="match status" value="1"/>
</dbReference>
<dbReference type="InterPro" id="IPR036388">
    <property type="entry name" value="WH-like_DNA-bd_sf"/>
</dbReference>
<dbReference type="RefSeq" id="WP_188796744.1">
    <property type="nucleotide sequence ID" value="NZ_BMIZ01000001.1"/>
</dbReference>
<keyword evidence="3" id="KW-0238">DNA-binding</keyword>
<dbReference type="Proteomes" id="UP000663181">
    <property type="component" value="Chromosome"/>
</dbReference>
<evidence type="ECO:0000313" key="7">
    <source>
        <dbReference type="Proteomes" id="UP000663181"/>
    </source>
</evidence>
<evidence type="ECO:0000259" key="5">
    <source>
        <dbReference type="PROSITE" id="PS50931"/>
    </source>
</evidence>
<proteinExistence type="inferred from homology"/>
<dbReference type="PANTHER" id="PTHR30537:SF72">
    <property type="entry name" value="LYSR FAMILY TRANSCRIPTIONAL REGULATOR"/>
    <property type="match status" value="1"/>
</dbReference>
<dbReference type="Gene3D" id="1.10.10.10">
    <property type="entry name" value="Winged helix-like DNA-binding domain superfamily/Winged helix DNA-binding domain"/>
    <property type="match status" value="1"/>
</dbReference>
<evidence type="ECO:0000256" key="2">
    <source>
        <dbReference type="ARBA" id="ARBA00023015"/>
    </source>
</evidence>
<accession>A0ABX7GUJ6</accession>
<reference evidence="6 7" key="1">
    <citation type="submission" date="2020-10" db="EMBL/GenBank/DDBJ databases">
        <title>Phylogeny of dyella-like bacteria.</title>
        <authorList>
            <person name="Fu J."/>
        </authorList>
    </citation>
    <scope>NUCLEOTIDE SEQUENCE [LARGE SCALE GENOMIC DNA]</scope>
    <source>
        <strain evidence="6 7">DHOB09</strain>
    </source>
</reference>
<dbReference type="Gene3D" id="3.40.190.290">
    <property type="match status" value="1"/>
</dbReference>
<sequence>MDKLTGLTAFVRTAETQSFVAAGRLLGISASAVGKSVARLEERLGVRLFQRSTRRVRLTAEGAQFFERCRHILHDIDEAEALLSHASEVPRGRLRISVITIGYRFLMPVLGEFMQRYPDIELDLDFDDRIVDVIDNELDAVIRSGELPDSRLMARRIGSYRIMLYASPAYLQRHGTPQHPRELERHSCLQFRYPSKGKLQKWVMRNDPGENEPNLPVSLVCNNIEAMLMACTNGLGIGYMPTFLTREAVAEGSLLPVLESYMLQQGPFWVLWPSNRQISPKLRVFVDFICEHLFREEKCEIAPVPI</sequence>
<evidence type="ECO:0000256" key="4">
    <source>
        <dbReference type="ARBA" id="ARBA00023163"/>
    </source>
</evidence>
<feature type="domain" description="HTH lysR-type" evidence="5">
    <location>
        <begin position="1"/>
        <end position="59"/>
    </location>
</feature>
<dbReference type="SUPFAM" id="SSF46785">
    <property type="entry name" value="Winged helix' DNA-binding domain"/>
    <property type="match status" value="1"/>
</dbReference>
<dbReference type="InterPro" id="IPR000847">
    <property type="entry name" value="LysR_HTH_N"/>
</dbReference>
<keyword evidence="4" id="KW-0804">Transcription</keyword>
<keyword evidence="2" id="KW-0805">Transcription regulation</keyword>
<evidence type="ECO:0000313" key="6">
    <source>
        <dbReference type="EMBL" id="QRN54128.1"/>
    </source>
</evidence>
<evidence type="ECO:0000256" key="3">
    <source>
        <dbReference type="ARBA" id="ARBA00023125"/>
    </source>
</evidence>
<organism evidence="6 7">
    <name type="scientific">Dyella caseinilytica</name>
    <dbReference type="NCBI Taxonomy" id="1849581"/>
    <lineage>
        <taxon>Bacteria</taxon>
        <taxon>Pseudomonadati</taxon>
        <taxon>Pseudomonadota</taxon>
        <taxon>Gammaproteobacteria</taxon>
        <taxon>Lysobacterales</taxon>
        <taxon>Rhodanobacteraceae</taxon>
        <taxon>Dyella</taxon>
    </lineage>
</organism>
<dbReference type="PANTHER" id="PTHR30537">
    <property type="entry name" value="HTH-TYPE TRANSCRIPTIONAL REGULATOR"/>
    <property type="match status" value="1"/>
</dbReference>
<keyword evidence="7" id="KW-1185">Reference proteome</keyword>
<dbReference type="Pfam" id="PF00126">
    <property type="entry name" value="HTH_1"/>
    <property type="match status" value="1"/>
</dbReference>
<dbReference type="EMBL" id="CP064030">
    <property type="protein sequence ID" value="QRN54128.1"/>
    <property type="molecule type" value="Genomic_DNA"/>
</dbReference>
<dbReference type="InterPro" id="IPR036390">
    <property type="entry name" value="WH_DNA-bd_sf"/>
</dbReference>
<gene>
    <name evidence="6" type="ORF">ISN74_01620</name>
</gene>
<dbReference type="Pfam" id="PF03466">
    <property type="entry name" value="LysR_substrate"/>
    <property type="match status" value="1"/>
</dbReference>
<dbReference type="PROSITE" id="PS50931">
    <property type="entry name" value="HTH_LYSR"/>
    <property type="match status" value="1"/>
</dbReference>